<dbReference type="InterPro" id="IPR009992">
    <property type="entry name" value="Tri3/Sat12/Sat16/Mac1"/>
</dbReference>
<dbReference type="EMBL" id="KV417523">
    <property type="protein sequence ID" value="KZP25032.1"/>
    <property type="molecule type" value="Genomic_DNA"/>
</dbReference>
<name>A0A166NI83_9AGAM</name>
<comment type="similarity">
    <text evidence="1">Belongs to the trichothecene O-acetyltransferase family.</text>
</comment>
<reference evidence="3 4" key="1">
    <citation type="journal article" date="2016" name="Mol. Biol. Evol.">
        <title>Comparative Genomics of Early-Diverging Mushroom-Forming Fungi Provides Insights into the Origins of Lignocellulose Decay Capabilities.</title>
        <authorList>
            <person name="Nagy L.G."/>
            <person name="Riley R."/>
            <person name="Tritt A."/>
            <person name="Adam C."/>
            <person name="Daum C."/>
            <person name="Floudas D."/>
            <person name="Sun H."/>
            <person name="Yadav J.S."/>
            <person name="Pangilinan J."/>
            <person name="Larsson K.H."/>
            <person name="Matsuura K."/>
            <person name="Barry K."/>
            <person name="Labutti K."/>
            <person name="Kuo R."/>
            <person name="Ohm R.A."/>
            <person name="Bhattacharya S.S."/>
            <person name="Shirouzu T."/>
            <person name="Yoshinaga Y."/>
            <person name="Martin F.M."/>
            <person name="Grigoriev I.V."/>
            <person name="Hibbett D.S."/>
        </authorList>
    </citation>
    <scope>NUCLEOTIDE SEQUENCE [LARGE SCALE GENOMIC DNA]</scope>
    <source>
        <strain evidence="3 4">CBS 109695</strain>
    </source>
</reference>
<evidence type="ECO:0000313" key="4">
    <source>
        <dbReference type="Proteomes" id="UP000076532"/>
    </source>
</evidence>
<sequence length="316" mass="36013">MANSLSQWSWAPGPPFPSTRVVDFARTWNRRLWGGEIIFAQATRQQPGRGDFLISCTIEPPSSLSHTNVRAAFRHLRFEHPSIASQVAWSEGDKEARFMYEAPRDEFHVEAWLDATTFERTYTPGLGLGVEASLEHWRSELAHAHCPRTNHVLSLYHISPSDSNSGAAHGLLLYVHHSLFDGIAAWQVLDCVLSEIACVIGGGDERAWAPLAWGEECARLARAVPDRTETKWKMEDMNREWPAVKHMQAVLQRPSVSSHLLLPFTFFLTSDPLRSDILWPTNPAAARAPWRHSLDRARLPVYTRARARARRQRRWR</sequence>
<dbReference type="PANTHER" id="PTHR42034">
    <property type="entry name" value="CHROMOSOME 7, WHOLE GENOME SHOTGUN SEQUENCE-RELATED"/>
    <property type="match status" value="1"/>
</dbReference>
<evidence type="ECO:0000313" key="3">
    <source>
        <dbReference type="EMBL" id="KZP25032.1"/>
    </source>
</evidence>
<organism evidence="3 4">
    <name type="scientific">Athelia psychrophila</name>
    <dbReference type="NCBI Taxonomy" id="1759441"/>
    <lineage>
        <taxon>Eukaryota</taxon>
        <taxon>Fungi</taxon>
        <taxon>Dikarya</taxon>
        <taxon>Basidiomycota</taxon>
        <taxon>Agaricomycotina</taxon>
        <taxon>Agaricomycetes</taxon>
        <taxon>Agaricomycetidae</taxon>
        <taxon>Atheliales</taxon>
        <taxon>Atheliaceae</taxon>
        <taxon>Athelia</taxon>
    </lineage>
</organism>
<dbReference type="OrthoDB" id="3235423at2759"/>
<protein>
    <recommendedName>
        <fullName evidence="5">Condensation domain-containing protein</fullName>
    </recommendedName>
</protein>
<dbReference type="PANTHER" id="PTHR42034:SF1">
    <property type="entry name" value="CONDENSATION DOMAIN-CONTAINING PROTEIN"/>
    <property type="match status" value="1"/>
</dbReference>
<dbReference type="GO" id="GO:0016407">
    <property type="term" value="F:acetyltransferase activity"/>
    <property type="evidence" value="ECO:0007669"/>
    <property type="project" value="InterPro"/>
</dbReference>
<dbReference type="Pfam" id="PF07428">
    <property type="entry name" value="Tri3"/>
    <property type="match status" value="1"/>
</dbReference>
<dbReference type="InterPro" id="IPR023213">
    <property type="entry name" value="CAT-like_dom_sf"/>
</dbReference>
<accession>A0A166NI83</accession>
<evidence type="ECO:0008006" key="5">
    <source>
        <dbReference type="Google" id="ProtNLM"/>
    </source>
</evidence>
<dbReference type="Proteomes" id="UP000076532">
    <property type="component" value="Unassembled WGS sequence"/>
</dbReference>
<evidence type="ECO:0000256" key="1">
    <source>
        <dbReference type="ARBA" id="ARBA00006439"/>
    </source>
</evidence>
<keyword evidence="4" id="KW-1185">Reference proteome</keyword>
<dbReference type="Gene3D" id="3.30.559.10">
    <property type="entry name" value="Chloramphenicol acetyltransferase-like domain"/>
    <property type="match status" value="1"/>
</dbReference>
<dbReference type="SUPFAM" id="SSF52777">
    <property type="entry name" value="CoA-dependent acyltransferases"/>
    <property type="match status" value="1"/>
</dbReference>
<evidence type="ECO:0000256" key="2">
    <source>
        <dbReference type="ARBA" id="ARBA00022679"/>
    </source>
</evidence>
<keyword evidence="2" id="KW-0808">Transferase</keyword>
<proteinExistence type="inferred from homology"/>
<gene>
    <name evidence="3" type="ORF">FIBSPDRAFT_402818</name>
</gene>
<dbReference type="GO" id="GO:0043386">
    <property type="term" value="P:mycotoxin biosynthetic process"/>
    <property type="evidence" value="ECO:0007669"/>
    <property type="project" value="InterPro"/>
</dbReference>
<dbReference type="AlphaFoldDB" id="A0A166NI83"/>